<gene>
    <name evidence="1" type="ORF">NQ502_09185</name>
</gene>
<accession>A0ABY5VLX1</accession>
<evidence type="ECO:0008006" key="3">
    <source>
        <dbReference type="Google" id="ProtNLM"/>
    </source>
</evidence>
<dbReference type="Proteomes" id="UP001060164">
    <property type="component" value="Chromosome"/>
</dbReference>
<evidence type="ECO:0000313" key="2">
    <source>
        <dbReference type="Proteomes" id="UP001060164"/>
    </source>
</evidence>
<dbReference type="EMBL" id="CP102290">
    <property type="protein sequence ID" value="UWP61174.1"/>
    <property type="molecule type" value="Genomic_DNA"/>
</dbReference>
<reference evidence="1" key="1">
    <citation type="journal article" date="2022" name="Cell">
        <title>Design, construction, and in vivo augmentation of a complex gut microbiome.</title>
        <authorList>
            <person name="Cheng A.G."/>
            <person name="Ho P.Y."/>
            <person name="Aranda-Diaz A."/>
            <person name="Jain S."/>
            <person name="Yu F.B."/>
            <person name="Meng X."/>
            <person name="Wang M."/>
            <person name="Iakiviak M."/>
            <person name="Nagashima K."/>
            <person name="Zhao A."/>
            <person name="Murugkar P."/>
            <person name="Patil A."/>
            <person name="Atabakhsh K."/>
            <person name="Weakley A."/>
            <person name="Yan J."/>
            <person name="Brumbaugh A.R."/>
            <person name="Higginbottom S."/>
            <person name="Dimas A."/>
            <person name="Shiver A.L."/>
            <person name="Deutschbauer A."/>
            <person name="Neff N."/>
            <person name="Sonnenburg J.L."/>
            <person name="Huang K.C."/>
            <person name="Fischbach M.A."/>
        </authorList>
    </citation>
    <scope>NUCLEOTIDE SEQUENCE</scope>
    <source>
        <strain evidence="1">DSM 19829</strain>
    </source>
</reference>
<dbReference type="PANTHER" id="PTHR35309">
    <property type="match status" value="1"/>
</dbReference>
<keyword evidence="2" id="KW-1185">Reference proteome</keyword>
<dbReference type="PANTHER" id="PTHR35309:SF4">
    <property type="entry name" value="TOCOPHEROL CYCLASE"/>
    <property type="match status" value="1"/>
</dbReference>
<dbReference type="RefSeq" id="WP_028527661.1">
    <property type="nucleotide sequence ID" value="NZ_CABLBR010000004.1"/>
</dbReference>
<evidence type="ECO:0000313" key="1">
    <source>
        <dbReference type="EMBL" id="UWP61174.1"/>
    </source>
</evidence>
<organism evidence="1 2">
    <name type="scientific">Ruminococcus gauvreauii</name>
    <dbReference type="NCBI Taxonomy" id="438033"/>
    <lineage>
        <taxon>Bacteria</taxon>
        <taxon>Bacillati</taxon>
        <taxon>Bacillota</taxon>
        <taxon>Clostridia</taxon>
        <taxon>Eubacteriales</taxon>
        <taxon>Oscillospiraceae</taxon>
        <taxon>Ruminococcus</taxon>
    </lineage>
</organism>
<proteinExistence type="predicted"/>
<sequence length="291" mass="33208">MYHIIRKRSYFEGWYLKQQTESKSIALIPSFHADADRQISARLQIITEDRSLVVTFSSVTVDVKRNHFYVRMGNCIFSDRGCRLSIQEQGVNISGKLRYHSVIKPAYSIMGPFCFLPGMQCRHSIFSLNHRVNGKLVLDGEEFLFHNGTGYIEGDRGHSFPDKYLWTQYNDANTCIMLAAASIPILKLNFCGCIGIVWLDGREYRIATYLGAKVIYADKKKIIVRQKDSVLSVQLIKGTHHSLQAPVQGKMNRTIHESLACTVKYRFTRHGKVLYEAVCPNASFEADIYHA</sequence>
<protein>
    <recommendedName>
        <fullName evidence="3">Tocopherol cyclase</fullName>
    </recommendedName>
</protein>
<dbReference type="InterPro" id="IPR025893">
    <property type="entry name" value="Tocopherol_cyclase"/>
</dbReference>
<name>A0ABY5VLX1_9FIRM</name>